<keyword evidence="1" id="KW-0472">Membrane</keyword>
<proteinExistence type="predicted"/>
<name>A0A3G9CSF1_METTE</name>
<dbReference type="AlphaFoldDB" id="A0A3G9CSF1"/>
<evidence type="ECO:0000313" key="3">
    <source>
        <dbReference type="Proteomes" id="UP000265557"/>
    </source>
</evidence>
<evidence type="ECO:0000256" key="1">
    <source>
        <dbReference type="SAM" id="Phobius"/>
    </source>
</evidence>
<organism evidence="2 3">
    <name type="scientific">Methanosarcina thermophila</name>
    <dbReference type="NCBI Taxonomy" id="2210"/>
    <lineage>
        <taxon>Archaea</taxon>
        <taxon>Methanobacteriati</taxon>
        <taxon>Methanobacteriota</taxon>
        <taxon>Stenosarchaea group</taxon>
        <taxon>Methanomicrobia</taxon>
        <taxon>Methanosarcinales</taxon>
        <taxon>Methanosarcinaceae</taxon>
        <taxon>Methanosarcina</taxon>
    </lineage>
</organism>
<keyword evidence="1" id="KW-1133">Transmembrane helix</keyword>
<keyword evidence="1" id="KW-0812">Transmembrane</keyword>
<gene>
    <name evidence="2" type="ORF">MESMT1_1136</name>
</gene>
<protein>
    <submittedName>
        <fullName evidence="2">Uncharacterized protein</fullName>
    </submittedName>
</protein>
<dbReference type="EMBL" id="AP017646">
    <property type="protein sequence ID" value="BAW29066.1"/>
    <property type="molecule type" value="Genomic_DNA"/>
</dbReference>
<dbReference type="Proteomes" id="UP000265557">
    <property type="component" value="Chromosome"/>
</dbReference>
<sequence length="60" mass="6935">MVRTIPNSNIMKPMNVTAAPAFRKSCDVRMWNDIVLSFLNLSSILFTYVAYFIRFSIQSD</sequence>
<feature type="transmembrane region" description="Helical" evidence="1">
    <location>
        <begin position="34"/>
        <end position="53"/>
    </location>
</feature>
<evidence type="ECO:0000313" key="2">
    <source>
        <dbReference type="EMBL" id="BAW29066.1"/>
    </source>
</evidence>
<accession>A0A3G9CSF1</accession>
<reference evidence="2 3" key="1">
    <citation type="submission" date="2016-09" db="EMBL/GenBank/DDBJ databases">
        <title>Complete Genome Sequence of Methanosarcina thermophila MT-1.</title>
        <authorList>
            <person name="Kouzuma A."/>
        </authorList>
    </citation>
    <scope>NUCLEOTIDE SEQUENCE [LARGE SCALE GENOMIC DNA]</scope>
    <source>
        <strain evidence="2 3">MT-1</strain>
    </source>
</reference>